<keyword evidence="1" id="KW-0862">Zinc</keyword>
<name>A0A1X0S4V8_RHIZD</name>
<accession>A0A1X0S4V8</accession>
<keyword evidence="1" id="KW-0479">Metal-binding</keyword>
<dbReference type="Pfam" id="PF04434">
    <property type="entry name" value="SWIM"/>
    <property type="match status" value="1"/>
</dbReference>
<proteinExistence type="predicted"/>
<dbReference type="Proteomes" id="UP000242381">
    <property type="component" value="Unassembled WGS sequence"/>
</dbReference>
<evidence type="ECO:0000259" key="2">
    <source>
        <dbReference type="PROSITE" id="PS50966"/>
    </source>
</evidence>
<dbReference type="EMBL" id="KV921313">
    <property type="protein sequence ID" value="ORE19320.1"/>
    <property type="molecule type" value="Genomic_DNA"/>
</dbReference>
<evidence type="ECO:0000313" key="4">
    <source>
        <dbReference type="Proteomes" id="UP000242381"/>
    </source>
</evidence>
<sequence>MECIPDMITESGTPGVYLVQLFSNIELQHEVTVIESKTKICSCNDFRYDNIACKHMYLLSLLHAGIAPFKYNLTAEMANLLAAYRSYRENPYRLIDEQITNIRLDTELMLSATDQNFSTQDATYFQFK</sequence>
<organism evidence="3 4">
    <name type="scientific">Rhizopus microsporus</name>
    <dbReference type="NCBI Taxonomy" id="58291"/>
    <lineage>
        <taxon>Eukaryota</taxon>
        <taxon>Fungi</taxon>
        <taxon>Fungi incertae sedis</taxon>
        <taxon>Mucoromycota</taxon>
        <taxon>Mucoromycotina</taxon>
        <taxon>Mucoromycetes</taxon>
        <taxon>Mucorales</taxon>
        <taxon>Mucorineae</taxon>
        <taxon>Rhizopodaceae</taxon>
        <taxon>Rhizopus</taxon>
    </lineage>
</organism>
<keyword evidence="1" id="KW-0863">Zinc-finger</keyword>
<evidence type="ECO:0000313" key="3">
    <source>
        <dbReference type="EMBL" id="ORE19320.1"/>
    </source>
</evidence>
<reference evidence="3 4" key="1">
    <citation type="journal article" date="2016" name="Proc. Natl. Acad. Sci. U.S.A.">
        <title>Lipid metabolic changes in an early divergent fungus govern the establishment of a mutualistic symbiosis with endobacteria.</title>
        <authorList>
            <person name="Lastovetsky O.A."/>
            <person name="Gaspar M.L."/>
            <person name="Mondo S.J."/>
            <person name="LaButti K.M."/>
            <person name="Sandor L."/>
            <person name="Grigoriev I.V."/>
            <person name="Henry S.A."/>
            <person name="Pawlowska T.E."/>
        </authorList>
    </citation>
    <scope>NUCLEOTIDE SEQUENCE [LARGE SCALE GENOMIC DNA]</scope>
    <source>
        <strain evidence="3 4">ATCC 11559</strain>
    </source>
</reference>
<evidence type="ECO:0000256" key="1">
    <source>
        <dbReference type="PROSITE-ProRule" id="PRU00325"/>
    </source>
</evidence>
<protein>
    <recommendedName>
        <fullName evidence="2">SWIM-type domain-containing protein</fullName>
    </recommendedName>
</protein>
<dbReference type="AlphaFoldDB" id="A0A1X0S4V8"/>
<gene>
    <name evidence="3" type="ORF">BCV71DRAFT_254960</name>
</gene>
<dbReference type="PROSITE" id="PS50966">
    <property type="entry name" value="ZF_SWIM"/>
    <property type="match status" value="1"/>
</dbReference>
<dbReference type="InterPro" id="IPR007527">
    <property type="entry name" value="Znf_SWIM"/>
</dbReference>
<feature type="domain" description="SWIM-type" evidence="2">
    <location>
        <begin position="29"/>
        <end position="64"/>
    </location>
</feature>
<dbReference type="GO" id="GO:0008270">
    <property type="term" value="F:zinc ion binding"/>
    <property type="evidence" value="ECO:0007669"/>
    <property type="project" value="UniProtKB-KW"/>
</dbReference>
<dbReference type="VEuPathDB" id="FungiDB:BCV72DRAFT_233199"/>